<comment type="similarity">
    <text evidence="1">Belongs to the myoviridae tail sheath protein family.</text>
</comment>
<accession>A0AAV3XGH6</accession>
<feature type="domain" description="Tail sheath protein subtilisin-like" evidence="3">
    <location>
        <begin position="493"/>
        <end position="653"/>
    </location>
</feature>
<dbReference type="PANTHER" id="PTHR35861:SF1">
    <property type="entry name" value="PHAGE TAIL SHEATH PROTEIN"/>
    <property type="match status" value="1"/>
</dbReference>
<feature type="region of interest" description="Disordered" evidence="2">
    <location>
        <begin position="467"/>
        <end position="487"/>
    </location>
</feature>
<evidence type="ECO:0000256" key="2">
    <source>
        <dbReference type="SAM" id="MobiDB-lite"/>
    </source>
</evidence>
<evidence type="ECO:0000256" key="1">
    <source>
        <dbReference type="ARBA" id="ARBA00008005"/>
    </source>
</evidence>
<dbReference type="Gene3D" id="3.40.50.11780">
    <property type="match status" value="2"/>
</dbReference>
<dbReference type="Proteomes" id="UP001050975">
    <property type="component" value="Unassembled WGS sequence"/>
</dbReference>
<dbReference type="AlphaFoldDB" id="A0AAV3XGH6"/>
<dbReference type="InterPro" id="IPR035089">
    <property type="entry name" value="Phage_sheath_subtilisin"/>
</dbReference>
<feature type="domain" description="Tail sheath protein C-terminal" evidence="4">
    <location>
        <begin position="661"/>
        <end position="764"/>
    </location>
</feature>
<evidence type="ECO:0000313" key="5">
    <source>
        <dbReference type="EMBL" id="GET39205.1"/>
    </source>
</evidence>
<gene>
    <name evidence="5" type="ORF">MiSe_39690</name>
</gene>
<protein>
    <submittedName>
        <fullName evidence="5">Tail sheath protein</fullName>
    </submittedName>
</protein>
<comment type="caution">
    <text evidence="5">The sequence shown here is derived from an EMBL/GenBank/DDBJ whole genome shotgun (WGS) entry which is preliminary data.</text>
</comment>
<organism evidence="5 6">
    <name type="scientific">Microseira wollei NIES-4236</name>
    <dbReference type="NCBI Taxonomy" id="2530354"/>
    <lineage>
        <taxon>Bacteria</taxon>
        <taxon>Bacillati</taxon>
        <taxon>Cyanobacteriota</taxon>
        <taxon>Cyanophyceae</taxon>
        <taxon>Oscillatoriophycideae</taxon>
        <taxon>Aerosakkonematales</taxon>
        <taxon>Aerosakkonemataceae</taxon>
        <taxon>Microseira</taxon>
    </lineage>
</organism>
<name>A0AAV3XGH6_9CYAN</name>
<reference evidence="5" key="1">
    <citation type="submission" date="2019-10" db="EMBL/GenBank/DDBJ databases">
        <title>Draft genome sequece of Microseira wollei NIES-4236.</title>
        <authorList>
            <person name="Yamaguchi H."/>
            <person name="Suzuki S."/>
            <person name="Kawachi M."/>
        </authorList>
    </citation>
    <scope>NUCLEOTIDE SEQUENCE</scope>
    <source>
        <strain evidence="5">NIES-4236</strain>
    </source>
</reference>
<dbReference type="InterPro" id="IPR052042">
    <property type="entry name" value="Tail_sheath_structural"/>
</dbReference>
<dbReference type="Pfam" id="PF17482">
    <property type="entry name" value="Phage_sheath_1C"/>
    <property type="match status" value="1"/>
</dbReference>
<dbReference type="Pfam" id="PF04984">
    <property type="entry name" value="Phage_sheath_1"/>
    <property type="match status" value="1"/>
</dbReference>
<evidence type="ECO:0000259" key="4">
    <source>
        <dbReference type="Pfam" id="PF17482"/>
    </source>
</evidence>
<dbReference type="RefSeq" id="WP_226584309.1">
    <property type="nucleotide sequence ID" value="NZ_BLAY01000061.1"/>
</dbReference>
<evidence type="ECO:0000313" key="6">
    <source>
        <dbReference type="Proteomes" id="UP001050975"/>
    </source>
</evidence>
<sequence>MPITPTYPGVYIEEIPSGVRTITGVSTSVTAFVGYTQRGSTDKGVQIFNFGDYERQFGGLDRDSPISYAVQQFFLNGGAEAWVVRVAKGAAKAAINLKNNVDGGAVVVLTVTAISEGTWGNLLRVEVNYDTANPASLFNLSVTELVDRGGTLEPGRREIHRNLSLNSFSPSYGVNVINAGSELIEVSRPGGATAAIANAKATSTSGVLTLADLAQLNDDHRRLAISLDGDGAYEFDIFDAGGGLSGATLNDRLDNLASRIQSQVRAIKPAVPAFSGFTCVRNSSQIVATSGTPNGEGEKSAVRFSNASIRNATAILKLGVSNGGREVEATALIRPVQSGTTSTDLSGLDLTTLAQPASLNVTLQVAGVADDGPYTINLWNTRPTTLEELRSRLTSALASSSKVELNRASVSLVDSRLRVVAGGSNPNVRLHFTNAGGDTTATNIGLVGGIENVAQYAVGVGLTSQAESGAVPGDDGTPPDPNNFKGSRANKKGLYALEDVDIFNILCLPNISDAAVLSEALSYVTERRAFLLIDFPPEVDTVVEAKQWLATNATLRSKNAAIYFPRIQAADPLQGNRIGPFPTCGAIAGLYARIDATRGVWKAPAGTEAVLRGVQKLDYTLTDPENGTLNPLAINCLRTFPAYGSVVWGGRTLEGTDVLASEWKYIPVRRLALFIEESLYRGTKWVVFEPNDEPLWSQIRLNIGAFMNNLFRQGAFQGKTPREAYFVKCDRETTTQNDINLGIVNILVGFAPLKPAEFVIIKIQQMAGQIVT</sequence>
<proteinExistence type="inferred from homology"/>
<keyword evidence="6" id="KW-1185">Reference proteome</keyword>
<dbReference type="InterPro" id="IPR020287">
    <property type="entry name" value="Tail_sheath_C"/>
</dbReference>
<dbReference type="EMBL" id="BLAY01000061">
    <property type="protein sequence ID" value="GET39205.1"/>
    <property type="molecule type" value="Genomic_DNA"/>
</dbReference>
<dbReference type="PANTHER" id="PTHR35861">
    <property type="match status" value="1"/>
</dbReference>
<evidence type="ECO:0000259" key="3">
    <source>
        <dbReference type="Pfam" id="PF04984"/>
    </source>
</evidence>